<dbReference type="GO" id="GO:0051603">
    <property type="term" value="P:proteolysis involved in protein catabolic process"/>
    <property type="evidence" value="ECO:0007669"/>
    <property type="project" value="InterPro"/>
</dbReference>
<evidence type="ECO:0000313" key="5">
    <source>
        <dbReference type="EMBL" id="KAK4472303.1"/>
    </source>
</evidence>
<dbReference type="GO" id="GO:0005634">
    <property type="term" value="C:nucleus"/>
    <property type="evidence" value="ECO:0007669"/>
    <property type="project" value="UniProtKB-SubCell"/>
</dbReference>
<evidence type="ECO:0000313" key="6">
    <source>
        <dbReference type="Proteomes" id="UP001292079"/>
    </source>
</evidence>
<dbReference type="GO" id="GO:0005737">
    <property type="term" value="C:cytoplasm"/>
    <property type="evidence" value="ECO:0007669"/>
    <property type="project" value="UniProtKB-SubCell"/>
</dbReference>
<dbReference type="PROSITE" id="PS51476">
    <property type="entry name" value="PROTEASOME_BETA_2"/>
    <property type="match status" value="1"/>
</dbReference>
<dbReference type="Gene3D" id="3.60.20.10">
    <property type="entry name" value="Glutamine Phosphoribosylpyrophosphate, subunit 1, domain 1"/>
    <property type="match status" value="1"/>
</dbReference>
<dbReference type="SUPFAM" id="SSF56235">
    <property type="entry name" value="N-terminal nucleophile aminohydrolases (Ntn hydrolases)"/>
    <property type="match status" value="1"/>
</dbReference>
<organism evidence="5 6">
    <name type="scientific">Schistosoma mekongi</name>
    <name type="common">Parasitic worm</name>
    <dbReference type="NCBI Taxonomy" id="38744"/>
    <lineage>
        <taxon>Eukaryota</taxon>
        <taxon>Metazoa</taxon>
        <taxon>Spiralia</taxon>
        <taxon>Lophotrochozoa</taxon>
        <taxon>Platyhelminthes</taxon>
        <taxon>Trematoda</taxon>
        <taxon>Digenea</taxon>
        <taxon>Strigeidida</taxon>
        <taxon>Schistosomatoidea</taxon>
        <taxon>Schistosomatidae</taxon>
        <taxon>Schistosoma</taxon>
    </lineage>
</organism>
<dbReference type="InterPro" id="IPR029055">
    <property type="entry name" value="Ntn_hydrolases_N"/>
</dbReference>
<dbReference type="Proteomes" id="UP001292079">
    <property type="component" value="Unassembled WGS sequence"/>
</dbReference>
<sequence length="224" mass="24616">EFRGLRSVNCLLMFNPYASNGGTVMGISGNDFALIASDTRLCDGDFVILSRNSPRLFKLGRGNVLGCAGFHGDVLTLTKLLENKVKTYRYDHGKDISTKALAGLLSVSLYNRRFFPFYVSNILVGLDEDRGVLYSYDPVGSYEAEGYRASGSSAAILQPFLDSTVGNKTSKYHVSRLHKETAVKLTHDIFISAAERDTQCGDGVVIYTITKDGLSEASYPLRRD</sequence>
<dbReference type="GO" id="GO:0005839">
    <property type="term" value="C:proteasome core complex"/>
    <property type="evidence" value="ECO:0007669"/>
    <property type="project" value="InterPro"/>
</dbReference>
<reference evidence="5" key="2">
    <citation type="journal article" date="2023" name="Infect Dis Poverty">
        <title>Chromosome-scale genome of the human blood fluke Schistosoma mekongi and its implications for public health.</title>
        <authorList>
            <person name="Zhou M."/>
            <person name="Xu L."/>
            <person name="Xu D."/>
            <person name="Chen W."/>
            <person name="Khan J."/>
            <person name="Hu Y."/>
            <person name="Huang H."/>
            <person name="Wei H."/>
            <person name="Zhang Y."/>
            <person name="Chusongsang P."/>
            <person name="Tanasarnprasert K."/>
            <person name="Hu X."/>
            <person name="Limpanont Y."/>
            <person name="Lv Z."/>
        </authorList>
    </citation>
    <scope>NUCLEOTIDE SEQUENCE</scope>
    <source>
        <strain evidence="5">LV_2022a</strain>
    </source>
</reference>
<comment type="caution">
    <text evidence="5">The sequence shown here is derived from an EMBL/GenBank/DDBJ whole genome shotgun (WGS) entry which is preliminary data.</text>
</comment>
<name>A0AAE1ZEM9_SCHME</name>
<comment type="subunit">
    <text evidence="4">Component of the proteasome complex.</text>
</comment>
<dbReference type="FunFam" id="3.60.20.10:FF:000027">
    <property type="entry name" value="Proteasome subunit beta type-6"/>
    <property type="match status" value="1"/>
</dbReference>
<comment type="subcellular location">
    <subcellularLocation>
        <location evidence="4">Cytoplasm</location>
    </subcellularLocation>
    <subcellularLocation>
        <location evidence="4">Nucleus</location>
    </subcellularLocation>
</comment>
<keyword evidence="2 4" id="KW-0647">Proteasome</keyword>
<accession>A0AAE1ZEM9</accession>
<dbReference type="InterPro" id="IPR016050">
    <property type="entry name" value="Proteasome_bsu_CS"/>
</dbReference>
<keyword evidence="1 4" id="KW-0963">Cytoplasm</keyword>
<reference evidence="5" key="1">
    <citation type="submission" date="2022-04" db="EMBL/GenBank/DDBJ databases">
        <authorList>
            <person name="Xu L."/>
            <person name="Lv Z."/>
        </authorList>
    </citation>
    <scope>NUCLEOTIDE SEQUENCE</scope>
    <source>
        <strain evidence="5">LV_2022a</strain>
    </source>
</reference>
<comment type="function">
    <text evidence="4">Component of the proteasome, a multicatalytic proteinase complex which is characterized by its ability to cleave peptides with Arg, Phe, Tyr, Leu, and Glu adjacent to the leaving group at neutral or slightly basic pH. The proteasome has an ATP-dependent proteolytic activity.</text>
</comment>
<proteinExistence type="inferred from homology"/>
<evidence type="ECO:0000256" key="2">
    <source>
        <dbReference type="ARBA" id="ARBA00022942"/>
    </source>
</evidence>
<gene>
    <name evidence="5" type="ORF">MN116_003569</name>
</gene>
<dbReference type="AlphaFoldDB" id="A0AAE1ZEM9"/>
<feature type="non-terminal residue" evidence="5">
    <location>
        <position position="224"/>
    </location>
</feature>
<keyword evidence="6" id="KW-1185">Reference proteome</keyword>
<evidence type="ECO:0000256" key="4">
    <source>
        <dbReference type="RuleBase" id="RU004203"/>
    </source>
</evidence>
<dbReference type="PANTHER" id="PTHR32194:SF2">
    <property type="entry name" value="PROTEASOME SUBUNIT BETA TYPE-1"/>
    <property type="match status" value="1"/>
</dbReference>
<comment type="similarity">
    <text evidence="4">Belongs to the peptidase T1B family.</text>
</comment>
<protein>
    <recommendedName>
        <fullName evidence="4">Proteasome subunit beta</fullName>
    </recommendedName>
</protein>
<dbReference type="PANTHER" id="PTHR32194">
    <property type="entry name" value="METALLOPROTEASE TLDD"/>
    <property type="match status" value="1"/>
</dbReference>
<dbReference type="PROSITE" id="PS00854">
    <property type="entry name" value="PROTEASOME_BETA_1"/>
    <property type="match status" value="1"/>
</dbReference>
<dbReference type="Pfam" id="PF00227">
    <property type="entry name" value="Proteasome"/>
    <property type="match status" value="1"/>
</dbReference>
<dbReference type="InterPro" id="IPR023333">
    <property type="entry name" value="Proteasome_suB-type"/>
</dbReference>
<evidence type="ECO:0000256" key="1">
    <source>
        <dbReference type="ARBA" id="ARBA00022490"/>
    </source>
</evidence>
<dbReference type="CDD" id="cd03757">
    <property type="entry name" value="proteasome_beta_type_1"/>
    <property type="match status" value="1"/>
</dbReference>
<dbReference type="EMBL" id="JALJAT010000002">
    <property type="protein sequence ID" value="KAK4472303.1"/>
    <property type="molecule type" value="Genomic_DNA"/>
</dbReference>
<evidence type="ECO:0000256" key="3">
    <source>
        <dbReference type="ARBA" id="ARBA00023242"/>
    </source>
</evidence>
<keyword evidence="3 4" id="KW-0539">Nucleus</keyword>
<dbReference type="InterPro" id="IPR001353">
    <property type="entry name" value="Proteasome_sua/b"/>
</dbReference>